<accession>A0ABD2X6T5</accession>
<evidence type="ECO:0000313" key="2">
    <source>
        <dbReference type="Proteomes" id="UP001627154"/>
    </source>
</evidence>
<organism evidence="1 2">
    <name type="scientific">Trichogramma kaykai</name>
    <dbReference type="NCBI Taxonomy" id="54128"/>
    <lineage>
        <taxon>Eukaryota</taxon>
        <taxon>Metazoa</taxon>
        <taxon>Ecdysozoa</taxon>
        <taxon>Arthropoda</taxon>
        <taxon>Hexapoda</taxon>
        <taxon>Insecta</taxon>
        <taxon>Pterygota</taxon>
        <taxon>Neoptera</taxon>
        <taxon>Endopterygota</taxon>
        <taxon>Hymenoptera</taxon>
        <taxon>Apocrita</taxon>
        <taxon>Proctotrupomorpha</taxon>
        <taxon>Chalcidoidea</taxon>
        <taxon>Trichogrammatidae</taxon>
        <taxon>Trichogramma</taxon>
    </lineage>
</organism>
<evidence type="ECO:0000313" key="1">
    <source>
        <dbReference type="EMBL" id="KAL3400640.1"/>
    </source>
</evidence>
<protein>
    <submittedName>
        <fullName evidence="1">Uncharacterized protein</fullName>
    </submittedName>
</protein>
<proteinExistence type="predicted"/>
<comment type="caution">
    <text evidence="1">The sequence shown here is derived from an EMBL/GenBank/DDBJ whole genome shotgun (WGS) entry which is preliminary data.</text>
</comment>
<name>A0ABD2X6T5_9HYME</name>
<sequence>MFAFPKCSIIKGTKPNPNLSIKHSPEKDKNDAQNLSAVMANLKLDAAAAATSSYRVAGEIWRRIELIDCVSVRACPGATLAEDTKIYMKTESKELVEIGTIVEIYGHINEPLYEVLVRDGVSWDLLRSSNVVYYDPEHPRTRFARISC</sequence>
<dbReference type="EMBL" id="JBJJXI010000051">
    <property type="protein sequence ID" value="KAL3400640.1"/>
    <property type="molecule type" value="Genomic_DNA"/>
</dbReference>
<dbReference type="Proteomes" id="UP001627154">
    <property type="component" value="Unassembled WGS sequence"/>
</dbReference>
<dbReference type="AlphaFoldDB" id="A0ABD2X6T5"/>
<reference evidence="1 2" key="1">
    <citation type="journal article" date="2024" name="bioRxiv">
        <title>A reference genome for Trichogramma kaykai: A tiny desert-dwelling parasitoid wasp with competing sex-ratio distorters.</title>
        <authorList>
            <person name="Culotta J."/>
            <person name="Lindsey A.R."/>
        </authorList>
    </citation>
    <scope>NUCLEOTIDE SEQUENCE [LARGE SCALE GENOMIC DNA]</scope>
    <source>
        <strain evidence="1 2">KSX58</strain>
    </source>
</reference>
<keyword evidence="2" id="KW-1185">Reference proteome</keyword>
<gene>
    <name evidence="1" type="ORF">TKK_006466</name>
</gene>